<evidence type="ECO:0000256" key="1">
    <source>
        <dbReference type="ARBA" id="ARBA00004323"/>
    </source>
</evidence>
<evidence type="ECO:0000256" key="8">
    <source>
        <dbReference type="ARBA" id="ARBA00023034"/>
    </source>
</evidence>
<organism evidence="11 12">
    <name type="scientific">Tigriopus californicus</name>
    <name type="common">Marine copepod</name>
    <dbReference type="NCBI Taxonomy" id="6832"/>
    <lineage>
        <taxon>Eukaryota</taxon>
        <taxon>Metazoa</taxon>
        <taxon>Ecdysozoa</taxon>
        <taxon>Arthropoda</taxon>
        <taxon>Crustacea</taxon>
        <taxon>Multicrustacea</taxon>
        <taxon>Hexanauplia</taxon>
        <taxon>Copepoda</taxon>
        <taxon>Harpacticoida</taxon>
        <taxon>Harpacticidae</taxon>
        <taxon>Tigriopus</taxon>
    </lineage>
</organism>
<evidence type="ECO:0000256" key="5">
    <source>
        <dbReference type="ARBA" id="ARBA00022692"/>
    </source>
</evidence>
<proteinExistence type="inferred from homology"/>
<keyword evidence="5 10" id="KW-0812">Transmembrane</keyword>
<keyword evidence="6 10" id="KW-0735">Signal-anchor</keyword>
<gene>
    <name evidence="11" type="ORF">TCAL_09419</name>
</gene>
<evidence type="ECO:0000256" key="6">
    <source>
        <dbReference type="ARBA" id="ARBA00022968"/>
    </source>
</evidence>
<feature type="transmembrane region" description="Helical" evidence="10">
    <location>
        <begin position="12"/>
        <end position="30"/>
    </location>
</feature>
<dbReference type="GO" id="GO:0006493">
    <property type="term" value="P:protein O-linked glycosylation"/>
    <property type="evidence" value="ECO:0007669"/>
    <property type="project" value="TreeGrafter"/>
</dbReference>
<evidence type="ECO:0000256" key="7">
    <source>
        <dbReference type="ARBA" id="ARBA00022989"/>
    </source>
</evidence>
<name>A0A553NY50_TIGCA</name>
<evidence type="ECO:0000256" key="9">
    <source>
        <dbReference type="ARBA" id="ARBA00023136"/>
    </source>
</evidence>
<keyword evidence="7 10" id="KW-1133">Transmembrane helix</keyword>
<evidence type="ECO:0000313" key="12">
    <source>
        <dbReference type="Proteomes" id="UP000318571"/>
    </source>
</evidence>
<evidence type="ECO:0000256" key="3">
    <source>
        <dbReference type="ARBA" id="ARBA00022676"/>
    </source>
</evidence>
<sequence>MALPRRIQKYFLPILSAFVVVNFLSFFIYYSPTPVTYSLAPAYKQQDLQNKIIDKNVEGHVEKHDRSYPAAPLLVPNTNSDSTILNETIDLSNVYPQEQEDVVFSLMDNPWIHTNDGSALSKYPHTTSELRGCPFRKFQNSGVLGMLSFVTHEYTRYQLCQKSKEDWLQSNILPGTGDRGELLLKTNFVFDIRPTGHFCPNSFSAESETPDTRILFIVLSRTNRFSQRNSIRQTWGSVSQLRAQGYRLVFLVGTHTSDWGSGRGQDGESILLDSKIRDESRLHRDIVRTQAKEVGSNFALEQYVLGLAWAHRDCTLARYVTFVSDQTFVNLQKFDFLMTQEHHSAHRLYGTLMKDMKPDRNPNGKHHISEESWPWNGYPGFLDGPSLILSGDVMPRLLTAVKYTPILALENVYLTGVAALAASVMRIGIRDFFVDSVPNDEDECSFAKHGGINNVQTPEVMAHIWKDVKYVLYEKNVSCVIKAPCLAEMNGKCLISAPDHKTRRGQEKQ</sequence>
<accession>A0A553NY50</accession>
<keyword evidence="9 10" id="KW-0472">Membrane</keyword>
<dbReference type="AlphaFoldDB" id="A0A553NY50"/>
<keyword evidence="4" id="KW-0808">Transferase</keyword>
<dbReference type="Pfam" id="PF01762">
    <property type="entry name" value="Galactosyl_T"/>
    <property type="match status" value="1"/>
</dbReference>
<keyword evidence="8 10" id="KW-0333">Golgi apparatus</keyword>
<comment type="caution">
    <text evidence="11">The sequence shown here is derived from an EMBL/GenBank/DDBJ whole genome shotgun (WGS) entry which is preliminary data.</text>
</comment>
<evidence type="ECO:0000256" key="10">
    <source>
        <dbReference type="RuleBase" id="RU363063"/>
    </source>
</evidence>
<evidence type="ECO:0000256" key="4">
    <source>
        <dbReference type="ARBA" id="ARBA00022679"/>
    </source>
</evidence>
<dbReference type="PANTHER" id="PTHR11214">
    <property type="entry name" value="BETA-1,3-N-ACETYLGLUCOSAMINYLTRANSFERASE"/>
    <property type="match status" value="1"/>
</dbReference>
<evidence type="ECO:0000313" key="11">
    <source>
        <dbReference type="EMBL" id="TRY70351.1"/>
    </source>
</evidence>
<dbReference type="PANTHER" id="PTHR11214:SF3">
    <property type="entry name" value="BETA-1,3-GALACTOSYLTRANSFERASE 6"/>
    <property type="match status" value="1"/>
</dbReference>
<dbReference type="OMA" id="HISEESW"/>
<dbReference type="EC" id="2.4.1.-" evidence="10"/>
<dbReference type="EMBL" id="VCGU01000009">
    <property type="protein sequence ID" value="TRY70351.1"/>
    <property type="molecule type" value="Genomic_DNA"/>
</dbReference>
<evidence type="ECO:0000256" key="2">
    <source>
        <dbReference type="ARBA" id="ARBA00008661"/>
    </source>
</evidence>
<dbReference type="GO" id="GO:0016758">
    <property type="term" value="F:hexosyltransferase activity"/>
    <property type="evidence" value="ECO:0007669"/>
    <property type="project" value="InterPro"/>
</dbReference>
<comment type="similarity">
    <text evidence="2 10">Belongs to the glycosyltransferase 31 family.</text>
</comment>
<dbReference type="InterPro" id="IPR002659">
    <property type="entry name" value="Glyco_trans_31"/>
</dbReference>
<dbReference type="STRING" id="6832.A0A553NY50"/>
<dbReference type="GO" id="GO:0000139">
    <property type="term" value="C:Golgi membrane"/>
    <property type="evidence" value="ECO:0007669"/>
    <property type="project" value="UniProtKB-SubCell"/>
</dbReference>
<keyword evidence="12" id="KW-1185">Reference proteome</keyword>
<comment type="subcellular location">
    <subcellularLocation>
        <location evidence="1 10">Golgi apparatus membrane</location>
        <topology evidence="1 10">Single-pass type II membrane protein</topology>
    </subcellularLocation>
</comment>
<reference evidence="11 12" key="1">
    <citation type="journal article" date="2018" name="Nat. Ecol. Evol.">
        <title>Genomic signatures of mitonuclear coevolution across populations of Tigriopus californicus.</title>
        <authorList>
            <person name="Barreto F.S."/>
            <person name="Watson E.T."/>
            <person name="Lima T.G."/>
            <person name="Willett C.S."/>
            <person name="Edmands S."/>
            <person name="Li W."/>
            <person name="Burton R.S."/>
        </authorList>
    </citation>
    <scope>NUCLEOTIDE SEQUENCE [LARGE SCALE GENOMIC DNA]</scope>
    <source>
        <strain evidence="11 12">San Diego</strain>
    </source>
</reference>
<keyword evidence="3 10" id="KW-0328">Glycosyltransferase</keyword>
<protein>
    <recommendedName>
        <fullName evidence="10">Hexosyltransferase</fullName>
        <ecNumber evidence="10">2.4.1.-</ecNumber>
    </recommendedName>
</protein>
<dbReference type="Proteomes" id="UP000318571">
    <property type="component" value="Chromosome 9"/>
</dbReference>